<organism evidence="3 4">
    <name type="scientific">Nocardioides panacihumi</name>
    <dbReference type="NCBI Taxonomy" id="400774"/>
    <lineage>
        <taxon>Bacteria</taxon>
        <taxon>Bacillati</taxon>
        <taxon>Actinomycetota</taxon>
        <taxon>Actinomycetes</taxon>
        <taxon>Propionibacteriales</taxon>
        <taxon>Nocardioidaceae</taxon>
        <taxon>Nocardioides</taxon>
    </lineage>
</organism>
<protein>
    <submittedName>
        <fullName evidence="3">Acyltransferase</fullName>
    </submittedName>
</protein>
<dbReference type="Proteomes" id="UP001500571">
    <property type="component" value="Unassembled WGS sequence"/>
</dbReference>
<feature type="transmembrane region" description="Helical" evidence="1">
    <location>
        <begin position="85"/>
        <end position="106"/>
    </location>
</feature>
<feature type="transmembrane region" description="Helical" evidence="1">
    <location>
        <begin position="190"/>
        <end position="207"/>
    </location>
</feature>
<evidence type="ECO:0000313" key="4">
    <source>
        <dbReference type="Proteomes" id="UP001500571"/>
    </source>
</evidence>
<keyword evidence="1" id="KW-0812">Transmembrane</keyword>
<reference evidence="3 4" key="1">
    <citation type="journal article" date="2019" name="Int. J. Syst. Evol. Microbiol.">
        <title>The Global Catalogue of Microorganisms (GCM) 10K type strain sequencing project: providing services to taxonomists for standard genome sequencing and annotation.</title>
        <authorList>
            <consortium name="The Broad Institute Genomics Platform"/>
            <consortium name="The Broad Institute Genome Sequencing Center for Infectious Disease"/>
            <person name="Wu L."/>
            <person name="Ma J."/>
        </authorList>
    </citation>
    <scope>NUCLEOTIDE SEQUENCE [LARGE SCALE GENOMIC DNA]</scope>
    <source>
        <strain evidence="3 4">JCM 15309</strain>
    </source>
</reference>
<proteinExistence type="predicted"/>
<evidence type="ECO:0000256" key="1">
    <source>
        <dbReference type="SAM" id="Phobius"/>
    </source>
</evidence>
<comment type="caution">
    <text evidence="3">The sequence shown here is derived from an EMBL/GenBank/DDBJ whole genome shotgun (WGS) entry which is preliminary data.</text>
</comment>
<dbReference type="EMBL" id="BAAAPB010000001">
    <property type="protein sequence ID" value="GAA1946168.1"/>
    <property type="molecule type" value="Genomic_DNA"/>
</dbReference>
<sequence>MSSEMHEVRQSSSGRVEFLDGIRGLAALLVVIGHAIEAGNFANHGGQQWLNFGRVGIVAFFMVSGYVVALSLDRQTVRVFWIRRFWRLYPTYWICVCIWIACDWKQWSGRYELDLPTIVINITMLQGFVGLTSILFPAWTLGNELVFYAQQSLSRRFVPLSKAVHFGWCWLAFFGVLAVITNLSKHDFDAVAPLCIFTASIGYAFYLRDSRGSRVWMPYLAAGLLLVPLLGAVLQWPGVFVDSRGWNVWSFDFAYVVGIGLFVLLYSLRALAMPRLVSWLGDISYVLYLVHAIVFLLLERAGVGGIWLALVGVPLALVVAAYGRRLIDRRFQDIGRSLSMRRHEGAALAEAVAP</sequence>
<keyword evidence="1" id="KW-1133">Transmembrane helix</keyword>
<name>A0ABN2Q9U6_9ACTN</name>
<dbReference type="InterPro" id="IPR050879">
    <property type="entry name" value="Acyltransferase_3"/>
</dbReference>
<keyword evidence="4" id="KW-1185">Reference proteome</keyword>
<accession>A0ABN2Q9U6</accession>
<keyword evidence="1" id="KW-0472">Membrane</keyword>
<dbReference type="RefSeq" id="WP_344041373.1">
    <property type="nucleotide sequence ID" value="NZ_BAAAPB010000001.1"/>
</dbReference>
<feature type="transmembrane region" description="Helical" evidence="1">
    <location>
        <begin position="279"/>
        <end position="298"/>
    </location>
</feature>
<feature type="transmembrane region" description="Helical" evidence="1">
    <location>
        <begin position="54"/>
        <end position="73"/>
    </location>
</feature>
<dbReference type="InterPro" id="IPR002656">
    <property type="entry name" value="Acyl_transf_3_dom"/>
</dbReference>
<feature type="transmembrane region" description="Helical" evidence="1">
    <location>
        <begin position="219"/>
        <end position="236"/>
    </location>
</feature>
<feature type="transmembrane region" description="Helical" evidence="1">
    <location>
        <begin position="118"/>
        <end position="142"/>
    </location>
</feature>
<dbReference type="PANTHER" id="PTHR23028">
    <property type="entry name" value="ACETYLTRANSFERASE"/>
    <property type="match status" value="1"/>
</dbReference>
<evidence type="ECO:0000259" key="2">
    <source>
        <dbReference type="Pfam" id="PF01757"/>
    </source>
</evidence>
<evidence type="ECO:0000313" key="3">
    <source>
        <dbReference type="EMBL" id="GAA1946168.1"/>
    </source>
</evidence>
<feature type="transmembrane region" description="Helical" evidence="1">
    <location>
        <begin position="304"/>
        <end position="322"/>
    </location>
</feature>
<dbReference type="GO" id="GO:0016746">
    <property type="term" value="F:acyltransferase activity"/>
    <property type="evidence" value="ECO:0007669"/>
    <property type="project" value="UniProtKB-KW"/>
</dbReference>
<feature type="transmembrane region" description="Helical" evidence="1">
    <location>
        <begin position="163"/>
        <end position="184"/>
    </location>
</feature>
<dbReference type="Pfam" id="PF01757">
    <property type="entry name" value="Acyl_transf_3"/>
    <property type="match status" value="1"/>
</dbReference>
<keyword evidence="3" id="KW-0808">Transferase</keyword>
<gene>
    <name evidence="3" type="ORF">GCM10009798_01430</name>
</gene>
<keyword evidence="3" id="KW-0012">Acyltransferase</keyword>
<feature type="transmembrane region" description="Helical" evidence="1">
    <location>
        <begin position="248"/>
        <end position="267"/>
    </location>
</feature>
<feature type="domain" description="Acyltransferase 3" evidence="2">
    <location>
        <begin position="17"/>
        <end position="321"/>
    </location>
</feature>
<feature type="transmembrane region" description="Helical" evidence="1">
    <location>
        <begin position="21"/>
        <end position="42"/>
    </location>
</feature>
<dbReference type="PANTHER" id="PTHR23028:SF53">
    <property type="entry name" value="ACYL_TRANSF_3 DOMAIN-CONTAINING PROTEIN"/>
    <property type="match status" value="1"/>
</dbReference>